<evidence type="ECO:0000313" key="4">
    <source>
        <dbReference type="Proteomes" id="UP000562027"/>
    </source>
</evidence>
<accession>A0A840LF10</accession>
<dbReference type="Pfam" id="PF13371">
    <property type="entry name" value="TPR_9"/>
    <property type="match status" value="1"/>
</dbReference>
<organism evidence="3 4">
    <name type="scientific">Roseateles oligotrophus</name>
    <dbReference type="NCBI Taxonomy" id="1769250"/>
    <lineage>
        <taxon>Bacteria</taxon>
        <taxon>Pseudomonadati</taxon>
        <taxon>Pseudomonadota</taxon>
        <taxon>Betaproteobacteria</taxon>
        <taxon>Burkholderiales</taxon>
        <taxon>Sphaerotilaceae</taxon>
        <taxon>Roseateles</taxon>
    </lineage>
</organism>
<gene>
    <name evidence="3" type="ORF">HNP55_002410</name>
</gene>
<protein>
    <submittedName>
        <fullName evidence="3">Regulator of sirC expression with transglutaminase-like and TPR domain</fullName>
    </submittedName>
</protein>
<dbReference type="Pfam" id="PF13369">
    <property type="entry name" value="Transglut_core2"/>
    <property type="match status" value="1"/>
</dbReference>
<proteinExistence type="inferred from homology"/>
<name>A0A840LF10_9BURK</name>
<dbReference type="PANTHER" id="PTHR31350:SF21">
    <property type="entry name" value="F-BOX ONLY PROTEIN 21"/>
    <property type="match status" value="1"/>
</dbReference>
<dbReference type="Proteomes" id="UP000562027">
    <property type="component" value="Unassembled WGS sequence"/>
</dbReference>
<evidence type="ECO:0000313" key="3">
    <source>
        <dbReference type="EMBL" id="MBB4843887.1"/>
    </source>
</evidence>
<comment type="similarity">
    <text evidence="1">Belongs to the UPF0162 family.</text>
</comment>
<dbReference type="SUPFAM" id="SSF48452">
    <property type="entry name" value="TPR-like"/>
    <property type="match status" value="1"/>
</dbReference>
<evidence type="ECO:0000259" key="2">
    <source>
        <dbReference type="Pfam" id="PF13369"/>
    </source>
</evidence>
<dbReference type="RefSeq" id="WP_184299541.1">
    <property type="nucleotide sequence ID" value="NZ_JACHLP010000004.1"/>
</dbReference>
<evidence type="ECO:0000256" key="1">
    <source>
        <dbReference type="ARBA" id="ARBA00007100"/>
    </source>
</evidence>
<keyword evidence="4" id="KW-1185">Reference proteome</keyword>
<reference evidence="3 4" key="1">
    <citation type="submission" date="2020-08" db="EMBL/GenBank/DDBJ databases">
        <title>Functional genomics of gut bacteria from endangered species of beetles.</title>
        <authorList>
            <person name="Carlos-Shanley C."/>
        </authorList>
    </citation>
    <scope>NUCLEOTIDE SEQUENCE [LARGE SCALE GENOMIC DNA]</scope>
    <source>
        <strain evidence="3 4">S00239</strain>
    </source>
</reference>
<dbReference type="AlphaFoldDB" id="A0A840LF10"/>
<dbReference type="PANTHER" id="PTHR31350">
    <property type="entry name" value="SI:DKEY-261L7.2"/>
    <property type="match status" value="1"/>
</dbReference>
<feature type="domain" description="Protein SirB1 N-terminal" evidence="2">
    <location>
        <begin position="47"/>
        <end position="204"/>
    </location>
</feature>
<sequence length="289" mass="32386">MPNHLRLHPPTPLEYFGNLVAEDVGLNLLEAAASIAQDEFPALDVQAVLAEVDGLAQRLRERLPPDASARHKLQMLTRYFHQELGFAGNVNNYYESGNSYIHHVLATRRGIPVSLAVIFIEIAGQLGLRAHGLAFPGHFLIKLQMGNGEVILDPFTCESLSRNKLDEFLQSFRQSSGLLGEVDLPVDLFLQPASAREVLARILRNLKEIYRSNEDWPRLLAVQERLVLLLPEAWVERRDRGLVLEALGHWRAAAEDLSAYLSQQPQAPDQAGLSQRLAQLRQRGLPPLH</sequence>
<dbReference type="EMBL" id="JACHLP010000004">
    <property type="protein sequence ID" value="MBB4843887.1"/>
    <property type="molecule type" value="Genomic_DNA"/>
</dbReference>
<dbReference type="InterPro" id="IPR032698">
    <property type="entry name" value="SirB1_N"/>
</dbReference>
<comment type="caution">
    <text evidence="3">The sequence shown here is derived from an EMBL/GenBank/DDBJ whole genome shotgun (WGS) entry which is preliminary data.</text>
</comment>
<dbReference type="InterPro" id="IPR011990">
    <property type="entry name" value="TPR-like_helical_dom_sf"/>
</dbReference>